<dbReference type="AlphaFoldDB" id="A0A9D4BZ47"/>
<dbReference type="EMBL" id="JAIWYP010000014">
    <property type="protein sequence ID" value="KAH3713673.1"/>
    <property type="molecule type" value="Genomic_DNA"/>
</dbReference>
<sequence length="54" mass="5889">MEQRELDSGNTITKLAKIGGLNKFGMSYNLSVQLRKCGSEYLATLQVPPVVFAA</sequence>
<comment type="caution">
    <text evidence="1">The sequence shown here is derived from an EMBL/GenBank/DDBJ whole genome shotgun (WGS) entry which is preliminary data.</text>
</comment>
<dbReference type="Proteomes" id="UP000828390">
    <property type="component" value="Unassembled WGS sequence"/>
</dbReference>
<reference evidence="1" key="1">
    <citation type="journal article" date="2019" name="bioRxiv">
        <title>The Genome of the Zebra Mussel, Dreissena polymorpha: A Resource for Invasive Species Research.</title>
        <authorList>
            <person name="McCartney M.A."/>
            <person name="Auch B."/>
            <person name="Kono T."/>
            <person name="Mallez S."/>
            <person name="Zhang Y."/>
            <person name="Obille A."/>
            <person name="Becker A."/>
            <person name="Abrahante J.E."/>
            <person name="Garbe J."/>
            <person name="Badalamenti J.P."/>
            <person name="Herman A."/>
            <person name="Mangelson H."/>
            <person name="Liachko I."/>
            <person name="Sullivan S."/>
            <person name="Sone E.D."/>
            <person name="Koren S."/>
            <person name="Silverstein K.A.T."/>
            <person name="Beckman K.B."/>
            <person name="Gohl D.M."/>
        </authorList>
    </citation>
    <scope>NUCLEOTIDE SEQUENCE</scope>
    <source>
        <strain evidence="1">Duluth1</strain>
        <tissue evidence="1">Whole animal</tissue>
    </source>
</reference>
<reference evidence="1" key="2">
    <citation type="submission" date="2020-11" db="EMBL/GenBank/DDBJ databases">
        <authorList>
            <person name="McCartney M.A."/>
            <person name="Auch B."/>
            <person name="Kono T."/>
            <person name="Mallez S."/>
            <person name="Becker A."/>
            <person name="Gohl D.M."/>
            <person name="Silverstein K.A.T."/>
            <person name="Koren S."/>
            <person name="Bechman K.B."/>
            <person name="Herman A."/>
            <person name="Abrahante J.E."/>
            <person name="Garbe J."/>
        </authorList>
    </citation>
    <scope>NUCLEOTIDE SEQUENCE</scope>
    <source>
        <strain evidence="1">Duluth1</strain>
        <tissue evidence="1">Whole animal</tissue>
    </source>
</reference>
<proteinExistence type="predicted"/>
<accession>A0A9D4BZ47</accession>
<name>A0A9D4BZ47_DREPO</name>
<protein>
    <submittedName>
        <fullName evidence="1">Uncharacterized protein</fullName>
    </submittedName>
</protein>
<organism evidence="1 2">
    <name type="scientific">Dreissena polymorpha</name>
    <name type="common">Zebra mussel</name>
    <name type="synonym">Mytilus polymorpha</name>
    <dbReference type="NCBI Taxonomy" id="45954"/>
    <lineage>
        <taxon>Eukaryota</taxon>
        <taxon>Metazoa</taxon>
        <taxon>Spiralia</taxon>
        <taxon>Lophotrochozoa</taxon>
        <taxon>Mollusca</taxon>
        <taxon>Bivalvia</taxon>
        <taxon>Autobranchia</taxon>
        <taxon>Heteroconchia</taxon>
        <taxon>Euheterodonta</taxon>
        <taxon>Imparidentia</taxon>
        <taxon>Neoheterodontei</taxon>
        <taxon>Myida</taxon>
        <taxon>Dreissenoidea</taxon>
        <taxon>Dreissenidae</taxon>
        <taxon>Dreissena</taxon>
    </lineage>
</organism>
<evidence type="ECO:0000313" key="2">
    <source>
        <dbReference type="Proteomes" id="UP000828390"/>
    </source>
</evidence>
<keyword evidence="2" id="KW-1185">Reference proteome</keyword>
<gene>
    <name evidence="1" type="ORF">DPMN_073470</name>
</gene>
<evidence type="ECO:0000313" key="1">
    <source>
        <dbReference type="EMBL" id="KAH3713673.1"/>
    </source>
</evidence>